<evidence type="ECO:0000313" key="7">
    <source>
        <dbReference type="Proteomes" id="UP000187251"/>
    </source>
</evidence>
<evidence type="ECO:0000256" key="1">
    <source>
        <dbReference type="ARBA" id="ARBA00006295"/>
    </source>
</evidence>
<dbReference type="NCBIfam" id="TIGR00180">
    <property type="entry name" value="parB_part"/>
    <property type="match status" value="1"/>
</dbReference>
<evidence type="ECO:0000256" key="4">
    <source>
        <dbReference type="SAM" id="MobiDB-lite"/>
    </source>
</evidence>
<feature type="region of interest" description="Disordered" evidence="4">
    <location>
        <begin position="1"/>
        <end position="22"/>
    </location>
</feature>
<accession>A0A1R1JM97</accession>
<dbReference type="GO" id="GO:0005694">
    <property type="term" value="C:chromosome"/>
    <property type="evidence" value="ECO:0007669"/>
    <property type="project" value="TreeGrafter"/>
</dbReference>
<dbReference type="Gene3D" id="3.90.1530.30">
    <property type="match status" value="1"/>
</dbReference>
<dbReference type="SMART" id="SM00470">
    <property type="entry name" value="ParB"/>
    <property type="match status" value="1"/>
</dbReference>
<feature type="compositionally biased region" description="Low complexity" evidence="4">
    <location>
        <begin position="630"/>
        <end position="649"/>
    </location>
</feature>
<dbReference type="InterPro" id="IPR004437">
    <property type="entry name" value="ParB/RepB/Spo0J"/>
</dbReference>
<organism evidence="6 7">
    <name type="scientific">Alcaligenes xylosoxydans xylosoxydans</name>
    <name type="common">Achromobacter xylosoxidans</name>
    <dbReference type="NCBI Taxonomy" id="85698"/>
    <lineage>
        <taxon>Bacteria</taxon>
        <taxon>Pseudomonadati</taxon>
        <taxon>Pseudomonadota</taxon>
        <taxon>Betaproteobacteria</taxon>
        <taxon>Burkholderiales</taxon>
        <taxon>Alcaligenaceae</taxon>
        <taxon>Achromobacter</taxon>
    </lineage>
</organism>
<reference evidence="6 7" key="1">
    <citation type="submission" date="2016-09" db="EMBL/GenBank/DDBJ databases">
        <title>Phylogenomics of Achromobacter.</title>
        <authorList>
            <person name="Jeukens J."/>
            <person name="Freschi L."/>
            <person name="Vincent A.T."/>
            <person name="Emond-Rheault J.-G."/>
            <person name="Kukavica-Ibrulj I."/>
            <person name="Charette S.J."/>
            <person name="Levesque R.C."/>
        </authorList>
    </citation>
    <scope>NUCLEOTIDE SEQUENCE [LARGE SCALE GENOMIC DNA]</scope>
    <source>
        <strain evidence="6 7">AUS488</strain>
    </source>
</reference>
<feature type="compositionally biased region" description="Basic residues" evidence="4">
    <location>
        <begin position="543"/>
        <end position="558"/>
    </location>
</feature>
<dbReference type="AlphaFoldDB" id="A0A1R1JM97"/>
<dbReference type="EMBL" id="MJMN01000046">
    <property type="protein sequence ID" value="OMG79326.1"/>
    <property type="molecule type" value="Genomic_DNA"/>
</dbReference>
<comment type="similarity">
    <text evidence="1">Belongs to the ParB family.</text>
</comment>
<evidence type="ECO:0000313" key="6">
    <source>
        <dbReference type="EMBL" id="OMG79326.1"/>
    </source>
</evidence>
<dbReference type="InterPro" id="IPR036086">
    <property type="entry name" value="ParB/Sulfiredoxin_sf"/>
</dbReference>
<keyword evidence="3" id="KW-0238">DNA-binding</keyword>
<proteinExistence type="inferred from homology"/>
<dbReference type="SUPFAM" id="SSF109709">
    <property type="entry name" value="KorB DNA-binding domain-like"/>
    <property type="match status" value="1"/>
</dbReference>
<dbReference type="Proteomes" id="UP000187251">
    <property type="component" value="Unassembled WGS sequence"/>
</dbReference>
<feature type="region of interest" description="Disordered" evidence="4">
    <location>
        <begin position="395"/>
        <end position="417"/>
    </location>
</feature>
<comment type="caution">
    <text evidence="6">The sequence shown here is derived from an EMBL/GenBank/DDBJ whole genome shotgun (WGS) entry which is preliminary data.</text>
</comment>
<name>A0A1R1JM97_ALCXX</name>
<evidence type="ECO:0000259" key="5">
    <source>
        <dbReference type="SMART" id="SM00470"/>
    </source>
</evidence>
<dbReference type="RefSeq" id="WP_076415444.1">
    <property type="nucleotide sequence ID" value="NZ_MJMN01000046.1"/>
</dbReference>
<feature type="domain" description="ParB-like N-terminal" evidence="5">
    <location>
        <begin position="32"/>
        <end position="124"/>
    </location>
</feature>
<protein>
    <recommendedName>
        <fullName evidence="5">ParB-like N-terminal domain-containing protein</fullName>
    </recommendedName>
</protein>
<evidence type="ECO:0000256" key="2">
    <source>
        <dbReference type="ARBA" id="ARBA00022829"/>
    </source>
</evidence>
<dbReference type="GO" id="GO:0003677">
    <property type="term" value="F:DNA binding"/>
    <property type="evidence" value="ECO:0007669"/>
    <property type="project" value="UniProtKB-KW"/>
</dbReference>
<feature type="region of interest" description="Disordered" evidence="4">
    <location>
        <begin position="534"/>
        <end position="665"/>
    </location>
</feature>
<dbReference type="Pfam" id="PF02195">
    <property type="entry name" value="ParB_N"/>
    <property type="match status" value="1"/>
</dbReference>
<feature type="compositionally biased region" description="Low complexity" evidence="4">
    <location>
        <begin position="567"/>
        <end position="580"/>
    </location>
</feature>
<dbReference type="Gene3D" id="1.10.10.2830">
    <property type="match status" value="1"/>
</dbReference>
<feature type="compositionally biased region" description="Basic residues" evidence="4">
    <location>
        <begin position="620"/>
        <end position="629"/>
    </location>
</feature>
<evidence type="ECO:0000256" key="3">
    <source>
        <dbReference type="ARBA" id="ARBA00023125"/>
    </source>
</evidence>
<dbReference type="InterPro" id="IPR050336">
    <property type="entry name" value="Chromosome_partition/occlusion"/>
</dbReference>
<dbReference type="PANTHER" id="PTHR33375">
    <property type="entry name" value="CHROMOSOME-PARTITIONING PROTEIN PARB-RELATED"/>
    <property type="match status" value="1"/>
</dbReference>
<gene>
    <name evidence="6" type="ORF">BIZ92_15120</name>
</gene>
<sequence>MTTETMIAVPAEAPQPADWEVTEETPREYREALYPRDDVIPSKTNPRKRFDQEALQELAGSLRKHGILQPILCREHPTEAGKLELIAGERRWRAAGIAKLTHIPVRIIAVDDLEMLELQVIENLQRQDLHPIEEAESYEALLAANKDNADYGVNEMAVRLKKSRAYIYARLKLCDLEPEARTAFYEDKLTASVALLVARIPVRELQLKALHEVTTGETEAYYSDEDGPMSARRAAEHIQENYMLELKRAVFPIAQADLVATAGPCTSCIKRTGAQPELYSDVESADVCTDPTCFDQKKKAHIARLAEAAEQTGQKVIRGERAEKIFPYEHSSPRGYVKPDATPWQHITKGKTYAEILGDDMPPAVMIENPHSGELIAVVPEKEVFKALADKGIKTSHEEHRERVKKEEAKSKLERDSRRATLESIHAAVSERISAGETLKHEDLLMIAQASMARLWNDHRPTVCRLWGWDHKNHDEVRAGVDGLSAGQLALLLMEIAIAPELAVSSYSTNEPTYLVATAERYGVNPDAAKKALRAEAREKAKPKAQKASKGAAKKPTAKGKVDQVGAADSAPDAAPAPKKTAARTKKAPPAPAAADHAAHQVDGQADTSAATENKASAKPAKKPAKRTSKSATAPLPPDDTAADPPSAAYANSYWPYPNPLPAGN</sequence>
<dbReference type="SUPFAM" id="SSF110849">
    <property type="entry name" value="ParB/Sulfiredoxin"/>
    <property type="match status" value="1"/>
</dbReference>
<dbReference type="InterPro" id="IPR041468">
    <property type="entry name" value="HTH_ParB/Spo0J"/>
</dbReference>
<dbReference type="PANTHER" id="PTHR33375:SF1">
    <property type="entry name" value="CHROMOSOME-PARTITIONING PROTEIN PARB-RELATED"/>
    <property type="match status" value="1"/>
</dbReference>
<dbReference type="InterPro" id="IPR003115">
    <property type="entry name" value="ParB_N"/>
</dbReference>
<dbReference type="OrthoDB" id="9796891at2"/>
<dbReference type="GO" id="GO:0007059">
    <property type="term" value="P:chromosome segregation"/>
    <property type="evidence" value="ECO:0007669"/>
    <property type="project" value="UniProtKB-KW"/>
</dbReference>
<dbReference type="Pfam" id="PF17762">
    <property type="entry name" value="HTH_ParB"/>
    <property type="match status" value="1"/>
</dbReference>
<dbReference type="CDD" id="cd16393">
    <property type="entry name" value="SPO0J_N"/>
    <property type="match status" value="1"/>
</dbReference>
<keyword evidence="2" id="KW-0159">Chromosome partition</keyword>
<dbReference type="FunFam" id="3.90.1530.30:FF:000001">
    <property type="entry name" value="Chromosome partitioning protein ParB"/>
    <property type="match status" value="1"/>
</dbReference>